<dbReference type="SUPFAM" id="SSF50331">
    <property type="entry name" value="MOP-like"/>
    <property type="match status" value="1"/>
</dbReference>
<comment type="caution">
    <text evidence="2">The sequence shown here is derived from an EMBL/GenBank/DDBJ whole genome shotgun (WGS) entry which is preliminary data.</text>
</comment>
<dbReference type="GO" id="GO:0043190">
    <property type="term" value="C:ATP-binding cassette (ABC) transporter complex"/>
    <property type="evidence" value="ECO:0007669"/>
    <property type="project" value="InterPro"/>
</dbReference>
<dbReference type="AlphaFoldDB" id="A0A964T7A6"/>
<proteinExistence type="predicted"/>
<protein>
    <submittedName>
        <fullName evidence="2">TOBE domain-containing protein</fullName>
    </submittedName>
</protein>
<evidence type="ECO:0000313" key="2">
    <source>
        <dbReference type="EMBL" id="MYZ49734.1"/>
    </source>
</evidence>
<dbReference type="GO" id="GO:0022857">
    <property type="term" value="F:transmembrane transporter activity"/>
    <property type="evidence" value="ECO:0007669"/>
    <property type="project" value="InterPro"/>
</dbReference>
<gene>
    <name evidence="2" type="ORF">E4O86_18675</name>
</gene>
<organism evidence="2 3">
    <name type="scientific">Propylenella binzhouense</name>
    <dbReference type="NCBI Taxonomy" id="2555902"/>
    <lineage>
        <taxon>Bacteria</taxon>
        <taxon>Pseudomonadati</taxon>
        <taxon>Pseudomonadota</taxon>
        <taxon>Alphaproteobacteria</taxon>
        <taxon>Hyphomicrobiales</taxon>
        <taxon>Propylenellaceae</taxon>
        <taxon>Propylenella</taxon>
    </lineage>
</organism>
<dbReference type="EMBL" id="SPKJ01000093">
    <property type="protein sequence ID" value="MYZ49734.1"/>
    <property type="molecule type" value="Genomic_DNA"/>
</dbReference>
<dbReference type="RefSeq" id="WP_161142077.1">
    <property type="nucleotide sequence ID" value="NZ_SPKJ01000093.1"/>
</dbReference>
<feature type="non-terminal residue" evidence="2">
    <location>
        <position position="1"/>
    </location>
</feature>
<dbReference type="InterPro" id="IPR013611">
    <property type="entry name" value="Transp-assoc_OB_typ2"/>
</dbReference>
<keyword evidence="3" id="KW-1185">Reference proteome</keyword>
<accession>A0A964T7A6</accession>
<dbReference type="Proteomes" id="UP000773614">
    <property type="component" value="Unassembled WGS sequence"/>
</dbReference>
<evidence type="ECO:0000259" key="1">
    <source>
        <dbReference type="Pfam" id="PF08402"/>
    </source>
</evidence>
<sequence>ALAGRPLPPGLAAGRGALLLVRPEQVVLAAPKDALFALTVDETVFRGGAWWVVGRLADGQEVAAELRSHGLSELRPGAVLDCTLTGGWLMAADKAG</sequence>
<feature type="domain" description="Transport-associated OB type 2" evidence="1">
    <location>
        <begin position="19"/>
        <end position="78"/>
    </location>
</feature>
<dbReference type="GO" id="GO:0005524">
    <property type="term" value="F:ATP binding"/>
    <property type="evidence" value="ECO:0007669"/>
    <property type="project" value="InterPro"/>
</dbReference>
<name>A0A964T7A6_9HYPH</name>
<evidence type="ECO:0000313" key="3">
    <source>
        <dbReference type="Proteomes" id="UP000773614"/>
    </source>
</evidence>
<dbReference type="Pfam" id="PF08402">
    <property type="entry name" value="TOBE_2"/>
    <property type="match status" value="1"/>
</dbReference>
<dbReference type="InterPro" id="IPR008995">
    <property type="entry name" value="Mo/tungstate-bd_C_term_dom"/>
</dbReference>
<reference evidence="2" key="1">
    <citation type="submission" date="2019-03" db="EMBL/GenBank/DDBJ databases">
        <title>Afifella sp. nov., isolated from activated sludge.</title>
        <authorList>
            <person name="Li Q."/>
            <person name="Liu Y."/>
        </authorList>
    </citation>
    <scope>NUCLEOTIDE SEQUENCE</scope>
    <source>
        <strain evidence="2">L72</strain>
    </source>
</reference>